<keyword evidence="1" id="KW-0472">Membrane</keyword>
<evidence type="ECO:0000313" key="3">
    <source>
        <dbReference type="EMBL" id="SFI65036.1"/>
    </source>
</evidence>
<evidence type="ECO:0000256" key="1">
    <source>
        <dbReference type="SAM" id="Phobius"/>
    </source>
</evidence>
<feature type="transmembrane region" description="Helical" evidence="1">
    <location>
        <begin position="90"/>
        <end position="113"/>
    </location>
</feature>
<dbReference type="RefSeq" id="WP_177236317.1">
    <property type="nucleotide sequence ID" value="NZ_FOQH01000008.1"/>
</dbReference>
<dbReference type="PANTHER" id="PTHR22911">
    <property type="entry name" value="ACYL-MALONYL CONDENSING ENZYME-RELATED"/>
    <property type="match status" value="1"/>
</dbReference>
<feature type="transmembrane region" description="Helical" evidence="1">
    <location>
        <begin position="119"/>
        <end position="138"/>
    </location>
</feature>
<accession>A0A1I3JXY8</accession>
<feature type="transmembrane region" description="Helical" evidence="1">
    <location>
        <begin position="284"/>
        <end position="303"/>
    </location>
</feature>
<keyword evidence="4" id="KW-1185">Reference proteome</keyword>
<reference evidence="3 4" key="1">
    <citation type="submission" date="2016-10" db="EMBL/GenBank/DDBJ databases">
        <authorList>
            <person name="de Groot N.N."/>
        </authorList>
    </citation>
    <scope>NUCLEOTIDE SEQUENCE [LARGE SCALE GENOMIC DNA]</scope>
    <source>
        <strain evidence="3 4">CGMCC 1.11030</strain>
    </source>
</reference>
<name>A0A1I3JXY8_9RHOB</name>
<dbReference type="AlphaFoldDB" id="A0A1I3JXY8"/>
<feature type="transmembrane region" description="Helical" evidence="1">
    <location>
        <begin position="31"/>
        <end position="50"/>
    </location>
</feature>
<dbReference type="STRING" id="1114924.SAMN05216258_108207"/>
<evidence type="ECO:0000313" key="4">
    <source>
        <dbReference type="Proteomes" id="UP000199377"/>
    </source>
</evidence>
<feature type="transmembrane region" description="Helical" evidence="1">
    <location>
        <begin position="261"/>
        <end position="278"/>
    </location>
</feature>
<sequence>MPGGGAVPELSPAPVLSPEAAPSAAASRRGLLVVALGVLVFTPDALAMRLSGLDGFALASLRGFFGGTVLTLGCLAVFGRGLPRAIRGLGRWGVALLALEAATTVLFTLSIMWTSVANAMLAFAATPMLAALMARAFLGERIPPQTAAAIAATAAGLGLVAAGAWGEGALSLTGIAAGFASAFCIASFFVILRRLKAASATPVIGPGWLLGGLLALPFASFGAPEPAQIGWAFVSGGIVMPAAIALISWGSRRLPAAETSMLTLLEVVTGPILVWIVLGENPGPWTFAGGAVVLSALAAHAAWRWRAASPATEQPA</sequence>
<evidence type="ECO:0000259" key="2">
    <source>
        <dbReference type="Pfam" id="PF00892"/>
    </source>
</evidence>
<feature type="transmembrane region" description="Helical" evidence="1">
    <location>
        <begin position="147"/>
        <end position="166"/>
    </location>
</feature>
<keyword evidence="1" id="KW-0812">Transmembrane</keyword>
<gene>
    <name evidence="3" type="ORF">SAMN05216258_108207</name>
</gene>
<dbReference type="SUPFAM" id="SSF103481">
    <property type="entry name" value="Multidrug resistance efflux transporter EmrE"/>
    <property type="match status" value="2"/>
</dbReference>
<keyword evidence="1" id="KW-1133">Transmembrane helix</keyword>
<dbReference type="InterPro" id="IPR037185">
    <property type="entry name" value="EmrE-like"/>
</dbReference>
<organism evidence="3 4">
    <name type="scientific">Albimonas pacifica</name>
    <dbReference type="NCBI Taxonomy" id="1114924"/>
    <lineage>
        <taxon>Bacteria</taxon>
        <taxon>Pseudomonadati</taxon>
        <taxon>Pseudomonadota</taxon>
        <taxon>Alphaproteobacteria</taxon>
        <taxon>Rhodobacterales</taxon>
        <taxon>Paracoccaceae</taxon>
        <taxon>Albimonas</taxon>
    </lineage>
</organism>
<proteinExistence type="predicted"/>
<feature type="transmembrane region" description="Helical" evidence="1">
    <location>
        <begin position="56"/>
        <end position="78"/>
    </location>
</feature>
<dbReference type="GO" id="GO:0016020">
    <property type="term" value="C:membrane"/>
    <property type="evidence" value="ECO:0007669"/>
    <property type="project" value="InterPro"/>
</dbReference>
<feature type="transmembrane region" description="Helical" evidence="1">
    <location>
        <begin position="203"/>
        <end position="223"/>
    </location>
</feature>
<dbReference type="Proteomes" id="UP000199377">
    <property type="component" value="Unassembled WGS sequence"/>
</dbReference>
<dbReference type="InterPro" id="IPR000620">
    <property type="entry name" value="EamA_dom"/>
</dbReference>
<protein>
    <submittedName>
        <fullName evidence="3">EamA domain-containing membrane protein RarD</fullName>
    </submittedName>
</protein>
<feature type="transmembrane region" description="Helical" evidence="1">
    <location>
        <begin position="229"/>
        <end position="249"/>
    </location>
</feature>
<feature type="domain" description="EamA" evidence="2">
    <location>
        <begin position="173"/>
        <end position="297"/>
    </location>
</feature>
<dbReference type="PANTHER" id="PTHR22911:SF137">
    <property type="entry name" value="SOLUTE CARRIER FAMILY 35 MEMBER G2-RELATED"/>
    <property type="match status" value="1"/>
</dbReference>
<dbReference type="Pfam" id="PF00892">
    <property type="entry name" value="EamA"/>
    <property type="match status" value="1"/>
</dbReference>
<feature type="transmembrane region" description="Helical" evidence="1">
    <location>
        <begin position="172"/>
        <end position="191"/>
    </location>
</feature>
<dbReference type="EMBL" id="FOQH01000008">
    <property type="protein sequence ID" value="SFI65036.1"/>
    <property type="molecule type" value="Genomic_DNA"/>
</dbReference>